<dbReference type="AlphaFoldDB" id="A0AAW8DB74"/>
<dbReference type="Proteomes" id="UP001230951">
    <property type="component" value="Unassembled WGS sequence"/>
</dbReference>
<dbReference type="Proteomes" id="UP001242995">
    <property type="component" value="Unassembled WGS sequence"/>
</dbReference>
<name>A0AAW8DB74_9MICC</name>
<proteinExistence type="predicted"/>
<protein>
    <submittedName>
        <fullName evidence="2">Uncharacterized protein</fullName>
    </submittedName>
</protein>
<evidence type="ECO:0000256" key="1">
    <source>
        <dbReference type="SAM" id="MobiDB-lite"/>
    </source>
</evidence>
<keyword evidence="4" id="KW-1185">Reference proteome</keyword>
<dbReference type="EMBL" id="JAUSRG010000001">
    <property type="protein sequence ID" value="MDP9903132.1"/>
    <property type="molecule type" value="Genomic_DNA"/>
</dbReference>
<evidence type="ECO:0000313" key="4">
    <source>
        <dbReference type="Proteomes" id="UP001230951"/>
    </source>
</evidence>
<evidence type="ECO:0000313" key="3">
    <source>
        <dbReference type="EMBL" id="MDQ0180215.1"/>
    </source>
</evidence>
<sequence>MDLEQITTENTVHRTAQEKPAVNTEPATDQPAHIRKPLPKLTRNQSYFAYRRMKNEELRADYRAKGTATYCGEAATSRDWDRRNALAKKHADAAERECCAACLEAARQEEQARKSGGMG</sequence>
<evidence type="ECO:0000313" key="5">
    <source>
        <dbReference type="Proteomes" id="UP001242995"/>
    </source>
</evidence>
<gene>
    <name evidence="2" type="ORF">J2S90_000072</name>
    <name evidence="3" type="ORF">J2S93_001631</name>
</gene>
<feature type="compositionally biased region" description="Polar residues" evidence="1">
    <location>
        <begin position="1"/>
        <end position="10"/>
    </location>
</feature>
<evidence type="ECO:0000313" key="2">
    <source>
        <dbReference type="EMBL" id="MDP9903132.1"/>
    </source>
</evidence>
<dbReference type="EMBL" id="JAUSTF010000002">
    <property type="protein sequence ID" value="MDQ0180215.1"/>
    <property type="molecule type" value="Genomic_DNA"/>
</dbReference>
<feature type="region of interest" description="Disordered" evidence="1">
    <location>
        <begin position="1"/>
        <end position="41"/>
    </location>
</feature>
<dbReference type="RefSeq" id="WP_306958744.1">
    <property type="nucleotide sequence ID" value="NZ_JAUSRG010000001.1"/>
</dbReference>
<accession>A0AAW8DB74</accession>
<comment type="caution">
    <text evidence="2">The sequence shown here is derived from an EMBL/GenBank/DDBJ whole genome shotgun (WGS) entry which is preliminary data.</text>
</comment>
<organism evidence="2 5">
    <name type="scientific">Arthrobacter bambusae</name>
    <dbReference type="NCBI Taxonomy" id="1338426"/>
    <lineage>
        <taxon>Bacteria</taxon>
        <taxon>Bacillati</taxon>
        <taxon>Actinomycetota</taxon>
        <taxon>Actinomycetes</taxon>
        <taxon>Micrococcales</taxon>
        <taxon>Micrococcaceae</taxon>
        <taxon>Arthrobacter</taxon>
    </lineage>
</organism>
<reference evidence="2 4" key="1">
    <citation type="submission" date="2023-07" db="EMBL/GenBank/DDBJ databases">
        <title>Sorghum-associated microbial communities from plants grown in Nebraska, USA.</title>
        <authorList>
            <person name="Schachtman D."/>
        </authorList>
    </citation>
    <scope>NUCLEOTIDE SEQUENCE</scope>
    <source>
        <strain evidence="2">DS1006</strain>
        <strain evidence="3 4">DS1016</strain>
    </source>
</reference>